<comment type="caution">
    <text evidence="1">The sequence shown here is derived from an EMBL/GenBank/DDBJ whole genome shotgun (WGS) entry which is preliminary data.</text>
</comment>
<dbReference type="Proteomes" id="UP000053558">
    <property type="component" value="Unassembled WGS sequence"/>
</dbReference>
<dbReference type="GeneID" id="19205222"/>
<evidence type="ECO:0000313" key="1">
    <source>
        <dbReference type="EMBL" id="EIW84688.1"/>
    </source>
</evidence>
<reference evidence="2" key="1">
    <citation type="journal article" date="2012" name="Science">
        <title>The Paleozoic origin of enzymatic lignin decomposition reconstructed from 31 fungal genomes.</title>
        <authorList>
            <person name="Floudas D."/>
            <person name="Binder M."/>
            <person name="Riley R."/>
            <person name="Barry K."/>
            <person name="Blanchette R.A."/>
            <person name="Henrissat B."/>
            <person name="Martinez A.T."/>
            <person name="Otillar R."/>
            <person name="Spatafora J.W."/>
            <person name="Yadav J.S."/>
            <person name="Aerts A."/>
            <person name="Benoit I."/>
            <person name="Boyd A."/>
            <person name="Carlson A."/>
            <person name="Copeland A."/>
            <person name="Coutinho P.M."/>
            <person name="de Vries R.P."/>
            <person name="Ferreira P."/>
            <person name="Findley K."/>
            <person name="Foster B."/>
            <person name="Gaskell J."/>
            <person name="Glotzer D."/>
            <person name="Gorecki P."/>
            <person name="Heitman J."/>
            <person name="Hesse C."/>
            <person name="Hori C."/>
            <person name="Igarashi K."/>
            <person name="Jurgens J.A."/>
            <person name="Kallen N."/>
            <person name="Kersten P."/>
            <person name="Kohler A."/>
            <person name="Kuees U."/>
            <person name="Kumar T.K.A."/>
            <person name="Kuo A."/>
            <person name="LaButti K."/>
            <person name="Larrondo L.F."/>
            <person name="Lindquist E."/>
            <person name="Ling A."/>
            <person name="Lombard V."/>
            <person name="Lucas S."/>
            <person name="Lundell T."/>
            <person name="Martin R."/>
            <person name="McLaughlin D.J."/>
            <person name="Morgenstern I."/>
            <person name="Morin E."/>
            <person name="Murat C."/>
            <person name="Nagy L.G."/>
            <person name="Nolan M."/>
            <person name="Ohm R.A."/>
            <person name="Patyshakuliyeva A."/>
            <person name="Rokas A."/>
            <person name="Ruiz-Duenas F.J."/>
            <person name="Sabat G."/>
            <person name="Salamov A."/>
            <person name="Samejima M."/>
            <person name="Schmutz J."/>
            <person name="Slot J.C."/>
            <person name="St John F."/>
            <person name="Stenlid J."/>
            <person name="Sun H."/>
            <person name="Sun S."/>
            <person name="Syed K."/>
            <person name="Tsang A."/>
            <person name="Wiebenga A."/>
            <person name="Young D."/>
            <person name="Pisabarro A."/>
            <person name="Eastwood D.C."/>
            <person name="Martin F."/>
            <person name="Cullen D."/>
            <person name="Grigoriev I.V."/>
            <person name="Hibbett D.S."/>
        </authorList>
    </citation>
    <scope>NUCLEOTIDE SEQUENCE [LARGE SCALE GENOMIC DNA]</scope>
    <source>
        <strain evidence="2">RWD-64-598 SS2</strain>
    </source>
</reference>
<name>A0A5M3MZY4_CONPW</name>
<accession>A0A5M3MZY4</accession>
<proteinExistence type="predicted"/>
<dbReference type="EMBL" id="JH711574">
    <property type="protein sequence ID" value="EIW84688.1"/>
    <property type="molecule type" value="Genomic_DNA"/>
</dbReference>
<evidence type="ECO:0000313" key="2">
    <source>
        <dbReference type="Proteomes" id="UP000053558"/>
    </source>
</evidence>
<evidence type="ECO:0008006" key="3">
    <source>
        <dbReference type="Google" id="ProtNLM"/>
    </source>
</evidence>
<keyword evidence="2" id="KW-1185">Reference proteome</keyword>
<organism evidence="1 2">
    <name type="scientific">Coniophora puteana (strain RWD-64-598)</name>
    <name type="common">Brown rot fungus</name>
    <dbReference type="NCBI Taxonomy" id="741705"/>
    <lineage>
        <taxon>Eukaryota</taxon>
        <taxon>Fungi</taxon>
        <taxon>Dikarya</taxon>
        <taxon>Basidiomycota</taxon>
        <taxon>Agaricomycotina</taxon>
        <taxon>Agaricomycetes</taxon>
        <taxon>Agaricomycetidae</taxon>
        <taxon>Boletales</taxon>
        <taxon>Coniophorineae</taxon>
        <taxon>Coniophoraceae</taxon>
        <taxon>Coniophora</taxon>
    </lineage>
</organism>
<sequence length="135" mass="15514">MPGPFSNKAPSFDGETSQLLEFFEYFEDLADGNSLTDSERCKMLVRYADVTTKRFWTTLDGFDSRDYATLKASILAQYPGASKGTKYTIRDLDRIAGSYSERTISTESDLSQYYRAFRPISTWLLKNNKISIRER</sequence>
<dbReference type="AlphaFoldDB" id="A0A5M3MZY4"/>
<dbReference type="OMA" id="DSERCKM"/>
<dbReference type="RefSeq" id="XP_007763950.1">
    <property type="nucleotide sequence ID" value="XM_007765760.1"/>
</dbReference>
<dbReference type="KEGG" id="cput:CONPUDRAFT_16488"/>
<dbReference type="OrthoDB" id="3257444at2759"/>
<feature type="non-terminal residue" evidence="1">
    <location>
        <position position="135"/>
    </location>
</feature>
<gene>
    <name evidence="1" type="ORF">CONPUDRAFT_16488</name>
</gene>
<protein>
    <recommendedName>
        <fullName evidence="3">Retrotransposon gag domain-containing protein</fullName>
    </recommendedName>
</protein>